<protein>
    <submittedName>
        <fullName evidence="3">Uncharacterized protein</fullName>
    </submittedName>
</protein>
<feature type="transmembrane region" description="Helical" evidence="2">
    <location>
        <begin position="6"/>
        <end position="26"/>
    </location>
</feature>
<evidence type="ECO:0000313" key="3">
    <source>
        <dbReference type="EMBL" id="GCE63678.1"/>
    </source>
</evidence>
<keyword evidence="2" id="KW-0472">Membrane</keyword>
<gene>
    <name evidence="3" type="ORF">MHSWG343_06780</name>
</gene>
<accession>A0A478FQ77</accession>
<reference evidence="3 4" key="1">
    <citation type="submission" date="2019-01" db="EMBL/GenBank/DDBJ databases">
        <title>Draft genome sequences of Candidatus Mycoplasma haemohominis SWG34-3 identified from a patient with pyrexia, anemia and liver dysfunction.</title>
        <authorList>
            <person name="Sekizuka T."/>
            <person name="Hattori N."/>
            <person name="Katano H."/>
            <person name="Takuma T."/>
            <person name="Ito T."/>
            <person name="Arai N."/>
            <person name="Yanai R."/>
            <person name="Ishii S."/>
            <person name="Miura Y."/>
            <person name="Tokunaga T."/>
            <person name="Watanabe H."/>
            <person name="Nomura N."/>
            <person name="Eguchi J."/>
            <person name="Arai T."/>
            <person name="Hasegawa H."/>
            <person name="Nakamaki T."/>
            <person name="Wakita T."/>
            <person name="Niki Y."/>
            <person name="Kuroda M."/>
        </authorList>
    </citation>
    <scope>NUCLEOTIDE SEQUENCE [LARGE SCALE GENOMIC DNA]</scope>
    <source>
        <strain evidence="3">SWG34-3</strain>
    </source>
</reference>
<feature type="region of interest" description="Disordered" evidence="1">
    <location>
        <begin position="65"/>
        <end position="97"/>
    </location>
</feature>
<dbReference type="AlphaFoldDB" id="A0A478FQ77"/>
<evidence type="ECO:0000313" key="4">
    <source>
        <dbReference type="Proteomes" id="UP000324831"/>
    </source>
</evidence>
<name>A0A478FQ77_9MOLU</name>
<evidence type="ECO:0000256" key="2">
    <source>
        <dbReference type="SAM" id="Phobius"/>
    </source>
</evidence>
<sequence>MFGLGAGYLAGGTAVGVVAIAGFIYLSKYGIDASIKDFEKPIEPGLSDDGELRREFDERMDRARGIINKRGERGASATITETHKEVRTTEVSRSGNL</sequence>
<organism evidence="3 4">
    <name type="scientific">Candidatus Mycoplasma haematohominis</name>
    <dbReference type="NCBI Taxonomy" id="1494318"/>
    <lineage>
        <taxon>Bacteria</taxon>
        <taxon>Bacillati</taxon>
        <taxon>Mycoplasmatota</taxon>
        <taxon>Mollicutes</taxon>
        <taxon>Mycoplasmataceae</taxon>
        <taxon>Mycoplasma</taxon>
    </lineage>
</organism>
<dbReference type="EMBL" id="BIMN01000003">
    <property type="protein sequence ID" value="GCE63678.1"/>
    <property type="molecule type" value="Genomic_DNA"/>
</dbReference>
<keyword evidence="2" id="KW-1133">Transmembrane helix</keyword>
<comment type="caution">
    <text evidence="3">The sequence shown here is derived from an EMBL/GenBank/DDBJ whole genome shotgun (WGS) entry which is preliminary data.</text>
</comment>
<evidence type="ECO:0000256" key="1">
    <source>
        <dbReference type="SAM" id="MobiDB-lite"/>
    </source>
</evidence>
<proteinExistence type="predicted"/>
<feature type="compositionally biased region" description="Basic and acidic residues" evidence="1">
    <location>
        <begin position="81"/>
        <end position="90"/>
    </location>
</feature>
<keyword evidence="2" id="KW-0812">Transmembrane</keyword>
<dbReference type="Proteomes" id="UP000324831">
    <property type="component" value="Unassembled WGS sequence"/>
</dbReference>